<reference evidence="1 2" key="1">
    <citation type="submission" date="2018-10" db="EMBL/GenBank/DDBJ databases">
        <title>Genome assembly for a Yunnan-Guizhou Plateau 3E fish, Anabarilius grahami (Regan), and its evolutionary and genetic applications.</title>
        <authorList>
            <person name="Jiang W."/>
        </authorList>
    </citation>
    <scope>NUCLEOTIDE SEQUENCE [LARGE SCALE GENOMIC DNA]</scope>
    <source>
        <strain evidence="1">AG-KIZ</strain>
        <tissue evidence="1">Muscle</tissue>
    </source>
</reference>
<comment type="caution">
    <text evidence="1">The sequence shown here is derived from an EMBL/GenBank/DDBJ whole genome shotgun (WGS) entry which is preliminary data.</text>
</comment>
<proteinExistence type="predicted"/>
<evidence type="ECO:0000313" key="1">
    <source>
        <dbReference type="EMBL" id="ROJ28545.1"/>
    </source>
</evidence>
<gene>
    <name evidence="1" type="ORF">DPX16_4186</name>
</gene>
<name>A0A3N0XTM5_ANAGA</name>
<evidence type="ECO:0000313" key="2">
    <source>
        <dbReference type="Proteomes" id="UP000281406"/>
    </source>
</evidence>
<dbReference type="EMBL" id="RJVU01062620">
    <property type="protein sequence ID" value="ROJ28545.1"/>
    <property type="molecule type" value="Genomic_DNA"/>
</dbReference>
<dbReference type="AlphaFoldDB" id="A0A3N0XTM5"/>
<accession>A0A3N0XTM5</accession>
<keyword evidence="2" id="KW-1185">Reference proteome</keyword>
<organism evidence="1 2">
    <name type="scientific">Anabarilius grahami</name>
    <name type="common">Kanglang fish</name>
    <name type="synonym">Barilius grahami</name>
    <dbReference type="NCBI Taxonomy" id="495550"/>
    <lineage>
        <taxon>Eukaryota</taxon>
        <taxon>Metazoa</taxon>
        <taxon>Chordata</taxon>
        <taxon>Craniata</taxon>
        <taxon>Vertebrata</taxon>
        <taxon>Euteleostomi</taxon>
        <taxon>Actinopterygii</taxon>
        <taxon>Neopterygii</taxon>
        <taxon>Teleostei</taxon>
        <taxon>Ostariophysi</taxon>
        <taxon>Cypriniformes</taxon>
        <taxon>Xenocyprididae</taxon>
        <taxon>Xenocypridinae</taxon>
        <taxon>Xenocypridinae incertae sedis</taxon>
        <taxon>Anabarilius</taxon>
    </lineage>
</organism>
<protein>
    <submittedName>
        <fullName evidence="1">Uncharacterized protein</fullName>
    </submittedName>
</protein>
<sequence length="129" mass="14601">MHMLSQKVLVMDEQQIDCSPVDLDEDKVHLCVEEWTVTVQTVILRTERVEERITVPGGRALLADKRWVAEIWNDRSGGLVTSDGRPRLQETNACCIGCVKPYRPINEEQYELNRLSGGVRAASDGIVHR</sequence>
<dbReference type="Proteomes" id="UP000281406">
    <property type="component" value="Unassembled WGS sequence"/>
</dbReference>